<organism evidence="7 8">
    <name type="scientific">Kurthia sibirica</name>
    <dbReference type="NCBI Taxonomy" id="202750"/>
    <lineage>
        <taxon>Bacteria</taxon>
        <taxon>Bacillati</taxon>
        <taxon>Bacillota</taxon>
        <taxon>Bacilli</taxon>
        <taxon>Bacillales</taxon>
        <taxon>Caryophanaceae</taxon>
        <taxon>Kurthia</taxon>
    </lineage>
</organism>
<gene>
    <name evidence="7" type="ORF">DEX24_13205</name>
</gene>
<dbReference type="EMBL" id="QFVR01000020">
    <property type="protein sequence ID" value="PWI24544.1"/>
    <property type="molecule type" value="Genomic_DNA"/>
</dbReference>
<evidence type="ECO:0000256" key="5">
    <source>
        <dbReference type="ARBA" id="ARBA00023136"/>
    </source>
</evidence>
<feature type="transmembrane region" description="Helical" evidence="6">
    <location>
        <begin position="6"/>
        <end position="27"/>
    </location>
</feature>
<reference evidence="7 8" key="1">
    <citation type="submission" date="2018-05" db="EMBL/GenBank/DDBJ databases">
        <title>Kurthia sibirica genome sequence.</title>
        <authorList>
            <person name="Maclea K.S."/>
            <person name="Goen A.E."/>
        </authorList>
    </citation>
    <scope>NUCLEOTIDE SEQUENCE [LARGE SCALE GENOMIC DNA]</scope>
    <source>
        <strain evidence="7 8">ATCC 49154</strain>
    </source>
</reference>
<evidence type="ECO:0000256" key="3">
    <source>
        <dbReference type="ARBA" id="ARBA00022692"/>
    </source>
</evidence>
<evidence type="ECO:0000313" key="8">
    <source>
        <dbReference type="Proteomes" id="UP000245938"/>
    </source>
</evidence>
<keyword evidence="4 6" id="KW-1133">Transmembrane helix</keyword>
<dbReference type="OrthoDB" id="198428at2"/>
<dbReference type="GO" id="GO:0033228">
    <property type="term" value="P:cysteine export across plasma membrane"/>
    <property type="evidence" value="ECO:0007669"/>
    <property type="project" value="TreeGrafter"/>
</dbReference>
<dbReference type="PANTHER" id="PTHR30086">
    <property type="entry name" value="ARGININE EXPORTER PROTEIN ARGO"/>
    <property type="match status" value="1"/>
</dbReference>
<feature type="transmembrane region" description="Helical" evidence="6">
    <location>
        <begin position="176"/>
        <end position="193"/>
    </location>
</feature>
<name>A0A2U3AJ72_9BACL</name>
<keyword evidence="2" id="KW-1003">Cell membrane</keyword>
<evidence type="ECO:0000256" key="1">
    <source>
        <dbReference type="ARBA" id="ARBA00004651"/>
    </source>
</evidence>
<sequence length="194" mass="21741">MPIFSFIFFVVITSFTPGPNNIMAMSFANQYGLKRTVPFSVGVGIGFFIITLASSVFNIALTELMPTIQTPLSLLGVVYMLYLAFKIYRSTYEKSQQQKSTKNFLVIGTLLQFINPKGILYSIAVVATYVLPYYSSYISYFILSIILGFVGTLSTFTWALFGSILQKYLIAYTKPFNIVMALLLLYSAISLLIH</sequence>
<dbReference type="Pfam" id="PF01810">
    <property type="entry name" value="LysE"/>
    <property type="match status" value="1"/>
</dbReference>
<dbReference type="PANTHER" id="PTHR30086:SF20">
    <property type="entry name" value="ARGININE EXPORTER PROTEIN ARGO-RELATED"/>
    <property type="match status" value="1"/>
</dbReference>
<comment type="caution">
    <text evidence="7">The sequence shown here is derived from an EMBL/GenBank/DDBJ whole genome shotgun (WGS) entry which is preliminary data.</text>
</comment>
<keyword evidence="8" id="KW-1185">Reference proteome</keyword>
<accession>A0A2U3AJ72</accession>
<evidence type="ECO:0000256" key="4">
    <source>
        <dbReference type="ARBA" id="ARBA00022989"/>
    </source>
</evidence>
<evidence type="ECO:0000256" key="6">
    <source>
        <dbReference type="SAM" id="Phobius"/>
    </source>
</evidence>
<keyword evidence="5 6" id="KW-0472">Membrane</keyword>
<feature type="transmembrane region" description="Helical" evidence="6">
    <location>
        <begin position="137"/>
        <end position="164"/>
    </location>
</feature>
<dbReference type="RefSeq" id="WP_109306885.1">
    <property type="nucleotide sequence ID" value="NZ_BJUF01000011.1"/>
</dbReference>
<dbReference type="AlphaFoldDB" id="A0A2U3AJ72"/>
<evidence type="ECO:0000313" key="7">
    <source>
        <dbReference type="EMBL" id="PWI24544.1"/>
    </source>
</evidence>
<protein>
    <submittedName>
        <fullName evidence="7">Lysine transporter LysE</fullName>
    </submittedName>
</protein>
<feature type="transmembrane region" description="Helical" evidence="6">
    <location>
        <begin position="105"/>
        <end position="131"/>
    </location>
</feature>
<proteinExistence type="predicted"/>
<dbReference type="GO" id="GO:0015171">
    <property type="term" value="F:amino acid transmembrane transporter activity"/>
    <property type="evidence" value="ECO:0007669"/>
    <property type="project" value="TreeGrafter"/>
</dbReference>
<keyword evidence="3 6" id="KW-0812">Transmembrane</keyword>
<dbReference type="GO" id="GO:0005886">
    <property type="term" value="C:plasma membrane"/>
    <property type="evidence" value="ECO:0007669"/>
    <property type="project" value="UniProtKB-SubCell"/>
</dbReference>
<dbReference type="InterPro" id="IPR001123">
    <property type="entry name" value="LeuE-type"/>
</dbReference>
<dbReference type="Proteomes" id="UP000245938">
    <property type="component" value="Unassembled WGS sequence"/>
</dbReference>
<comment type="subcellular location">
    <subcellularLocation>
        <location evidence="1">Cell membrane</location>
        <topology evidence="1">Multi-pass membrane protein</topology>
    </subcellularLocation>
</comment>
<evidence type="ECO:0000256" key="2">
    <source>
        <dbReference type="ARBA" id="ARBA00022475"/>
    </source>
</evidence>
<feature type="transmembrane region" description="Helical" evidence="6">
    <location>
        <begin position="67"/>
        <end position="85"/>
    </location>
</feature>
<feature type="transmembrane region" description="Helical" evidence="6">
    <location>
        <begin position="39"/>
        <end position="61"/>
    </location>
</feature>